<organism evidence="3 4">
    <name type="scientific">Methylovirgula ligni</name>
    <dbReference type="NCBI Taxonomy" id="569860"/>
    <lineage>
        <taxon>Bacteria</taxon>
        <taxon>Pseudomonadati</taxon>
        <taxon>Pseudomonadota</taxon>
        <taxon>Alphaproteobacteria</taxon>
        <taxon>Hyphomicrobiales</taxon>
        <taxon>Beijerinckiaceae</taxon>
        <taxon>Methylovirgula</taxon>
    </lineage>
</organism>
<name>A0A3D9YQ64_9HYPH</name>
<dbReference type="InterPro" id="IPR029068">
    <property type="entry name" value="Glyas_Bleomycin-R_OHBP_Dase"/>
</dbReference>
<dbReference type="SUPFAM" id="SSF54593">
    <property type="entry name" value="Glyoxalase/Bleomycin resistance protein/Dihydroxybiphenyl dioxygenase"/>
    <property type="match status" value="1"/>
</dbReference>
<keyword evidence="1" id="KW-0472">Membrane</keyword>
<dbReference type="PANTHER" id="PTHR34109">
    <property type="entry name" value="BNAUNNG04460D PROTEIN-RELATED"/>
    <property type="match status" value="1"/>
</dbReference>
<dbReference type="EMBL" id="QUMO01000004">
    <property type="protein sequence ID" value="REF84727.1"/>
    <property type="molecule type" value="Genomic_DNA"/>
</dbReference>
<protein>
    <submittedName>
        <fullName evidence="3">Putative glyoxalase superfamily protein PhnB</fullName>
    </submittedName>
</protein>
<dbReference type="CDD" id="cd07246">
    <property type="entry name" value="VOC_like"/>
    <property type="match status" value="1"/>
</dbReference>
<keyword evidence="1" id="KW-1133">Transmembrane helix</keyword>
<dbReference type="Proteomes" id="UP000256900">
    <property type="component" value="Unassembled WGS sequence"/>
</dbReference>
<accession>A0A3D9YQ64</accession>
<sequence length="133" mass="14415">MRPPVAPYLTVSPAMAAIAFYTTVFGAKQQALMPALDGLRIMHCELTINGGSVMLADAFPEFGNTRVPVPGEPMTASVSLEFETADEVDLIFKRAIGLGSKGETNPTNSFWGTRLATFRDPFGHRWILNAPLT</sequence>
<evidence type="ECO:0000256" key="1">
    <source>
        <dbReference type="SAM" id="Phobius"/>
    </source>
</evidence>
<dbReference type="AlphaFoldDB" id="A0A3D9YQ64"/>
<dbReference type="RefSeq" id="WP_115837336.1">
    <property type="nucleotide sequence ID" value="NZ_CP025086.1"/>
</dbReference>
<dbReference type="Gene3D" id="3.10.180.10">
    <property type="entry name" value="2,3-Dihydroxybiphenyl 1,2-Dioxygenase, domain 1"/>
    <property type="match status" value="1"/>
</dbReference>
<keyword evidence="1" id="KW-0812">Transmembrane</keyword>
<dbReference type="PROSITE" id="PS51819">
    <property type="entry name" value="VOC"/>
    <property type="match status" value="1"/>
</dbReference>
<dbReference type="InterPro" id="IPR037523">
    <property type="entry name" value="VOC_core"/>
</dbReference>
<dbReference type="Pfam" id="PF00903">
    <property type="entry name" value="Glyoxalase"/>
    <property type="match status" value="1"/>
</dbReference>
<dbReference type="InterPro" id="IPR004360">
    <property type="entry name" value="Glyas_Fos-R_dOase_dom"/>
</dbReference>
<dbReference type="PANTHER" id="PTHR34109:SF1">
    <property type="entry name" value="VOC DOMAIN-CONTAINING PROTEIN"/>
    <property type="match status" value="1"/>
</dbReference>
<evidence type="ECO:0000259" key="2">
    <source>
        <dbReference type="PROSITE" id="PS51819"/>
    </source>
</evidence>
<feature type="domain" description="VOC" evidence="2">
    <location>
        <begin position="2"/>
        <end position="131"/>
    </location>
</feature>
<dbReference type="OrthoDB" id="9795306at2"/>
<evidence type="ECO:0000313" key="4">
    <source>
        <dbReference type="Proteomes" id="UP000256900"/>
    </source>
</evidence>
<evidence type="ECO:0000313" key="3">
    <source>
        <dbReference type="EMBL" id="REF84727.1"/>
    </source>
</evidence>
<keyword evidence="4" id="KW-1185">Reference proteome</keyword>
<feature type="transmembrane region" description="Helical" evidence="1">
    <location>
        <begin position="6"/>
        <end position="27"/>
    </location>
</feature>
<comment type="caution">
    <text evidence="3">The sequence shown here is derived from an EMBL/GenBank/DDBJ whole genome shotgun (WGS) entry which is preliminary data.</text>
</comment>
<proteinExistence type="predicted"/>
<reference evidence="3 4" key="1">
    <citation type="submission" date="2018-08" db="EMBL/GenBank/DDBJ databases">
        <title>Genomic Encyclopedia of Type Strains, Phase IV (KMG-IV): sequencing the most valuable type-strain genomes for metagenomic binning, comparative biology and taxonomic classification.</title>
        <authorList>
            <person name="Goeker M."/>
        </authorList>
    </citation>
    <scope>NUCLEOTIDE SEQUENCE [LARGE SCALE GENOMIC DNA]</scope>
    <source>
        <strain evidence="3 4">BW863</strain>
    </source>
</reference>
<gene>
    <name evidence="3" type="ORF">DES32_2840</name>
</gene>